<dbReference type="EMBL" id="BLIP01000001">
    <property type="protein sequence ID" value="GFE21296.1"/>
    <property type="molecule type" value="Genomic_DNA"/>
</dbReference>
<dbReference type="InterPro" id="IPR005528">
    <property type="entry name" value="ChpA-H"/>
</dbReference>
<evidence type="ECO:0000256" key="8">
    <source>
        <dbReference type="SAM" id="MobiDB-lite"/>
    </source>
</evidence>
<keyword evidence="5" id="KW-0130">Cell adhesion</keyword>
<feature type="chain" id="PRO_5024875217" description="Chaplin domain-containing protein" evidence="9">
    <location>
        <begin position="28"/>
        <end position="137"/>
    </location>
</feature>
<keyword evidence="2" id="KW-0134">Cell wall</keyword>
<keyword evidence="3" id="KW-0964">Secreted</keyword>
<keyword evidence="4 9" id="KW-0732">Signal</keyword>
<reference evidence="11 12" key="1">
    <citation type="submission" date="2019-12" db="EMBL/GenBank/DDBJ databases">
        <title>Whole genome shotgun sequence of Streptomyces libani subsp. libani NBRC 13452.</title>
        <authorList>
            <person name="Ichikawa N."/>
            <person name="Kimura A."/>
            <person name="Kitahashi Y."/>
            <person name="Komaki H."/>
            <person name="Tamura T."/>
        </authorList>
    </citation>
    <scope>NUCLEOTIDE SEQUENCE [LARGE SCALE GENOMIC DNA]</scope>
    <source>
        <strain evidence="11 12">NBRC 13452</strain>
    </source>
</reference>
<evidence type="ECO:0000259" key="10">
    <source>
        <dbReference type="PROSITE" id="PS51884"/>
    </source>
</evidence>
<evidence type="ECO:0000256" key="2">
    <source>
        <dbReference type="ARBA" id="ARBA00022512"/>
    </source>
</evidence>
<evidence type="ECO:0000256" key="5">
    <source>
        <dbReference type="ARBA" id="ARBA00022889"/>
    </source>
</evidence>
<comment type="subcellular location">
    <subcellularLocation>
        <location evidence="1">Secreted</location>
        <location evidence="1">Cell wall</location>
    </subcellularLocation>
</comment>
<feature type="signal peptide" evidence="9">
    <location>
        <begin position="1"/>
        <end position="27"/>
    </location>
</feature>
<name>A0A640TGE1_STRNI</name>
<evidence type="ECO:0000256" key="4">
    <source>
        <dbReference type="ARBA" id="ARBA00022729"/>
    </source>
</evidence>
<feature type="region of interest" description="Disordered" evidence="8">
    <location>
        <begin position="113"/>
        <end position="137"/>
    </location>
</feature>
<dbReference type="AlphaFoldDB" id="A0A640TGE1"/>
<evidence type="ECO:0000256" key="1">
    <source>
        <dbReference type="ARBA" id="ARBA00004191"/>
    </source>
</evidence>
<evidence type="ECO:0000313" key="11">
    <source>
        <dbReference type="EMBL" id="GFE21296.1"/>
    </source>
</evidence>
<evidence type="ECO:0000256" key="6">
    <source>
        <dbReference type="ARBA" id="ARBA00023087"/>
    </source>
</evidence>
<evidence type="ECO:0000256" key="7">
    <source>
        <dbReference type="PROSITE-ProRule" id="PRU01232"/>
    </source>
</evidence>
<keyword evidence="6 7" id="KW-0034">Amyloid</keyword>
<evidence type="ECO:0000256" key="9">
    <source>
        <dbReference type="SAM" id="SignalP"/>
    </source>
</evidence>
<dbReference type="Proteomes" id="UP000429552">
    <property type="component" value="Unassembled WGS sequence"/>
</dbReference>
<dbReference type="PROSITE" id="PS51884">
    <property type="entry name" value="CHAPLIN"/>
    <property type="match status" value="1"/>
</dbReference>
<organism evidence="11 12">
    <name type="scientific">Streptomyces nigrescens</name>
    <dbReference type="NCBI Taxonomy" id="1920"/>
    <lineage>
        <taxon>Bacteria</taxon>
        <taxon>Bacillati</taxon>
        <taxon>Actinomycetota</taxon>
        <taxon>Actinomycetes</taxon>
        <taxon>Kitasatosporales</taxon>
        <taxon>Streptomycetaceae</taxon>
        <taxon>Streptomyces</taxon>
    </lineage>
</organism>
<gene>
    <name evidence="11" type="ORF">Sliba_17490</name>
</gene>
<sequence length="137" mass="14170">MSRITRVTAMAALAASTALGGMSAAFADSGAAGGAANSPGVVSGNAIQVPIHIPVNVCGNTINIVGLLNPAFGNTCLNGGIERRVVHHHHKHVKHHHHKHVKNVKHVHVKKHHPKKHHHKPAGGIHTGGGGLVGADR</sequence>
<feature type="domain" description="Chaplin" evidence="10">
    <location>
        <begin position="38"/>
        <end position="78"/>
    </location>
</feature>
<feature type="compositionally biased region" description="Gly residues" evidence="8">
    <location>
        <begin position="125"/>
        <end position="137"/>
    </location>
</feature>
<comment type="caution">
    <text evidence="11">The sequence shown here is derived from an EMBL/GenBank/DDBJ whole genome shotgun (WGS) entry which is preliminary data.</text>
</comment>
<evidence type="ECO:0000313" key="12">
    <source>
        <dbReference type="Proteomes" id="UP000429552"/>
    </source>
</evidence>
<dbReference type="GO" id="GO:0007155">
    <property type="term" value="P:cell adhesion"/>
    <property type="evidence" value="ECO:0007669"/>
    <property type="project" value="UniProtKB-KW"/>
</dbReference>
<proteinExistence type="predicted"/>
<protein>
    <recommendedName>
        <fullName evidence="10">Chaplin domain-containing protein</fullName>
    </recommendedName>
</protein>
<evidence type="ECO:0000256" key="3">
    <source>
        <dbReference type="ARBA" id="ARBA00022525"/>
    </source>
</evidence>
<dbReference type="Pfam" id="PF03777">
    <property type="entry name" value="ChpA-C"/>
    <property type="match status" value="1"/>
</dbReference>
<accession>A0A640TGE1</accession>